<dbReference type="EMBL" id="ML976689">
    <property type="protein sequence ID" value="KAF1972113.1"/>
    <property type="molecule type" value="Genomic_DNA"/>
</dbReference>
<accession>A0A6A5V3S9</accession>
<name>A0A6A5V3S9_9PLEO</name>
<organism evidence="1 2">
    <name type="scientific">Bimuria novae-zelandiae CBS 107.79</name>
    <dbReference type="NCBI Taxonomy" id="1447943"/>
    <lineage>
        <taxon>Eukaryota</taxon>
        <taxon>Fungi</taxon>
        <taxon>Dikarya</taxon>
        <taxon>Ascomycota</taxon>
        <taxon>Pezizomycotina</taxon>
        <taxon>Dothideomycetes</taxon>
        <taxon>Pleosporomycetidae</taxon>
        <taxon>Pleosporales</taxon>
        <taxon>Massarineae</taxon>
        <taxon>Didymosphaeriaceae</taxon>
        <taxon>Bimuria</taxon>
    </lineage>
</organism>
<dbReference type="AlphaFoldDB" id="A0A6A5V3S9"/>
<sequence>MEPSNKQITKMAKPSVYADALAAGQGVLRCLPLELRQDVFAFAALNYVQSGSRGLVEAADISERVHEWLPPMCHVSDDFFFESLPMFLRHIDIVVREAYTAYSLYFFLRATNTFAYIYSLQFRDAAILVPLFAGPQLVKQCINLRHVLFTFEDENVRAAHRHKDIGATGPFVLDKKAFLEGYAFRQLLSLKHIEKVGQHCCSRSSSPLIRGSH</sequence>
<reference evidence="1" key="1">
    <citation type="journal article" date="2020" name="Stud. Mycol.">
        <title>101 Dothideomycetes genomes: a test case for predicting lifestyles and emergence of pathogens.</title>
        <authorList>
            <person name="Haridas S."/>
            <person name="Albert R."/>
            <person name="Binder M."/>
            <person name="Bloem J."/>
            <person name="Labutti K."/>
            <person name="Salamov A."/>
            <person name="Andreopoulos B."/>
            <person name="Baker S."/>
            <person name="Barry K."/>
            <person name="Bills G."/>
            <person name="Bluhm B."/>
            <person name="Cannon C."/>
            <person name="Castanera R."/>
            <person name="Culley D."/>
            <person name="Daum C."/>
            <person name="Ezra D."/>
            <person name="Gonzalez J."/>
            <person name="Henrissat B."/>
            <person name="Kuo A."/>
            <person name="Liang C."/>
            <person name="Lipzen A."/>
            <person name="Lutzoni F."/>
            <person name="Magnuson J."/>
            <person name="Mondo S."/>
            <person name="Nolan M."/>
            <person name="Ohm R."/>
            <person name="Pangilinan J."/>
            <person name="Park H.-J."/>
            <person name="Ramirez L."/>
            <person name="Alfaro M."/>
            <person name="Sun H."/>
            <person name="Tritt A."/>
            <person name="Yoshinaga Y."/>
            <person name="Zwiers L.-H."/>
            <person name="Turgeon B."/>
            <person name="Goodwin S."/>
            <person name="Spatafora J."/>
            <person name="Crous P."/>
            <person name="Grigoriev I."/>
        </authorList>
    </citation>
    <scope>NUCLEOTIDE SEQUENCE</scope>
    <source>
        <strain evidence="1">CBS 107.79</strain>
    </source>
</reference>
<keyword evidence="2" id="KW-1185">Reference proteome</keyword>
<evidence type="ECO:0000313" key="1">
    <source>
        <dbReference type="EMBL" id="KAF1972113.1"/>
    </source>
</evidence>
<evidence type="ECO:0000313" key="2">
    <source>
        <dbReference type="Proteomes" id="UP000800036"/>
    </source>
</evidence>
<proteinExistence type="predicted"/>
<dbReference type="Proteomes" id="UP000800036">
    <property type="component" value="Unassembled WGS sequence"/>
</dbReference>
<dbReference type="OrthoDB" id="3784170at2759"/>
<protein>
    <submittedName>
        <fullName evidence="1">Uncharacterized protein</fullName>
    </submittedName>
</protein>
<gene>
    <name evidence="1" type="ORF">BU23DRAFT_166169</name>
</gene>